<evidence type="ECO:0000313" key="2">
    <source>
        <dbReference type="EMBL" id="WQB99736.1"/>
    </source>
</evidence>
<dbReference type="Proteomes" id="UP001322481">
    <property type="component" value="Chromosome"/>
</dbReference>
<evidence type="ECO:0000313" key="3">
    <source>
        <dbReference type="Proteomes" id="UP001322481"/>
    </source>
</evidence>
<dbReference type="EMBL" id="CP139858">
    <property type="protein sequence ID" value="WQB99736.1"/>
    <property type="molecule type" value="Genomic_DNA"/>
</dbReference>
<dbReference type="RefSeq" id="WP_322414505.1">
    <property type="nucleotide sequence ID" value="NZ_CP139858.1"/>
</dbReference>
<keyword evidence="1" id="KW-1133">Transmembrane helix</keyword>
<keyword evidence="1" id="KW-0812">Transmembrane</keyword>
<organism evidence="2 3">
    <name type="scientific">Mesorhizobium huakuii</name>
    <dbReference type="NCBI Taxonomy" id="28104"/>
    <lineage>
        <taxon>Bacteria</taxon>
        <taxon>Pseudomonadati</taxon>
        <taxon>Pseudomonadota</taxon>
        <taxon>Alphaproteobacteria</taxon>
        <taxon>Hyphomicrobiales</taxon>
        <taxon>Phyllobacteriaceae</taxon>
        <taxon>Mesorhizobium</taxon>
    </lineage>
</organism>
<keyword evidence="1" id="KW-0472">Membrane</keyword>
<sequence>MPVVALWVAGGILFIGTIIANPNAKHAVAANSRAVVDDLVRFRPAALVAAALFLMVWPAVWIGAHLVRR</sequence>
<proteinExistence type="predicted"/>
<evidence type="ECO:0000256" key="1">
    <source>
        <dbReference type="SAM" id="Phobius"/>
    </source>
</evidence>
<keyword evidence="3" id="KW-1185">Reference proteome</keyword>
<feature type="transmembrane region" description="Helical" evidence="1">
    <location>
        <begin position="44"/>
        <end position="67"/>
    </location>
</feature>
<gene>
    <name evidence="2" type="ORF">U0R22_003929</name>
</gene>
<reference evidence="2 3" key="1">
    <citation type="submission" date="2023-11" db="EMBL/GenBank/DDBJ databases">
        <authorList>
            <person name="Panchal A.K."/>
            <person name="Meaney J.S."/>
            <person name="Karas B.J."/>
            <person name="diCenzo G.C."/>
        </authorList>
    </citation>
    <scope>NUCLEOTIDE SEQUENCE [LARGE SCALE GENOMIC DNA]</scope>
    <source>
        <strain evidence="2 3">NZP2235</strain>
    </source>
</reference>
<name>A0ABZ0VVU5_9HYPH</name>
<protein>
    <submittedName>
        <fullName evidence="2">Uncharacterized protein</fullName>
    </submittedName>
</protein>
<accession>A0ABZ0VVU5</accession>